<evidence type="ECO:0000256" key="9">
    <source>
        <dbReference type="RuleBase" id="RU004006"/>
    </source>
</evidence>
<proteinExistence type="inferred from homology"/>
<evidence type="ECO:0000256" key="2">
    <source>
        <dbReference type="ARBA" id="ARBA00022730"/>
    </source>
</evidence>
<dbReference type="GO" id="GO:0022625">
    <property type="term" value="C:cytosolic large ribosomal subunit"/>
    <property type="evidence" value="ECO:0007669"/>
    <property type="project" value="TreeGrafter"/>
</dbReference>
<reference evidence="11" key="1">
    <citation type="journal article" date="2015" name="ISME J.">
        <title>Aquifer environment selects for microbial species cohorts in sediment and groundwater.</title>
        <authorList>
            <person name="Hug L.A."/>
            <person name="Thomas B.C."/>
            <person name="Brown C.T."/>
            <person name="Frischkorn K.R."/>
            <person name="Williams K.H."/>
            <person name="Tringe S.G."/>
            <person name="Banfield J.F."/>
        </authorList>
    </citation>
    <scope>NUCLEOTIDE SEQUENCE</scope>
</reference>
<dbReference type="AlphaFoldDB" id="A0A0H4T7D2"/>
<sequence>MVEARATARFLRGSPQKAGLVVDLIRGKRAADALAILQHTNKAVSKDVEKVLRSAIANAQQQALETAKRIDEDDLVVVAAYANQGPSFKRIRPAPMGRAYRVIHRTTHLTIRVAEKPEDAAGKAK</sequence>
<name>A0A0H4T7D2_9BACT</name>
<dbReference type="PANTHER" id="PTHR13501:SF8">
    <property type="entry name" value="LARGE RIBOSOMAL SUBUNIT PROTEIN UL22M"/>
    <property type="match status" value="1"/>
</dbReference>
<dbReference type="GO" id="GO:0019843">
    <property type="term" value="F:rRNA binding"/>
    <property type="evidence" value="ECO:0007669"/>
    <property type="project" value="UniProtKB-UniRule"/>
</dbReference>
<evidence type="ECO:0000256" key="6">
    <source>
        <dbReference type="ARBA" id="ARBA00035207"/>
    </source>
</evidence>
<keyword evidence="2 7" id="KW-0699">rRNA-binding</keyword>
<evidence type="ECO:0000313" key="11">
    <source>
        <dbReference type="EMBL" id="AKQ03768.1"/>
    </source>
</evidence>
<protein>
    <recommendedName>
        <fullName evidence="6 7">Large ribosomal subunit protein uL22</fullName>
    </recommendedName>
</protein>
<evidence type="ECO:0000256" key="5">
    <source>
        <dbReference type="ARBA" id="ARBA00023274"/>
    </source>
</evidence>
<gene>
    <name evidence="7" type="primary">rplV</name>
</gene>
<dbReference type="GO" id="GO:0006412">
    <property type="term" value="P:translation"/>
    <property type="evidence" value="ECO:0007669"/>
    <property type="project" value="UniProtKB-UniRule"/>
</dbReference>
<keyword evidence="3 7" id="KW-0694">RNA-binding</keyword>
<dbReference type="NCBIfam" id="TIGR01044">
    <property type="entry name" value="rplV_bact"/>
    <property type="match status" value="1"/>
</dbReference>
<dbReference type="SUPFAM" id="SSF54843">
    <property type="entry name" value="Ribosomal protein L22"/>
    <property type="match status" value="1"/>
</dbReference>
<dbReference type="Gene3D" id="3.90.470.10">
    <property type="entry name" value="Ribosomal protein L22/L17"/>
    <property type="match status" value="1"/>
</dbReference>
<comment type="function">
    <text evidence="7">The globular domain of the protein is located near the polypeptide exit tunnel on the outside of the subunit, while an extended beta-hairpin is found that lines the wall of the exit tunnel in the center of the 70S ribosome.</text>
</comment>
<evidence type="ECO:0000256" key="7">
    <source>
        <dbReference type="HAMAP-Rule" id="MF_01331"/>
    </source>
</evidence>
<evidence type="ECO:0000256" key="8">
    <source>
        <dbReference type="RuleBase" id="RU004005"/>
    </source>
</evidence>
<dbReference type="GO" id="GO:0003735">
    <property type="term" value="F:structural constituent of ribosome"/>
    <property type="evidence" value="ECO:0007669"/>
    <property type="project" value="InterPro"/>
</dbReference>
<comment type="function">
    <text evidence="7 10">This protein binds specifically to 23S rRNA; its binding is stimulated by other ribosomal proteins, e.g., L4, L17, and L20. It is important during the early stages of 50S assembly. It makes multiple contacts with different domains of the 23S rRNA in the assembled 50S subunit and ribosome.</text>
</comment>
<comment type="subunit">
    <text evidence="7 9">Part of the 50S ribosomal subunit.</text>
</comment>
<evidence type="ECO:0000256" key="10">
    <source>
        <dbReference type="RuleBase" id="RU004008"/>
    </source>
</evidence>
<keyword evidence="4 7" id="KW-0689">Ribosomal protein</keyword>
<accession>A0A0H4T7D2</accession>
<dbReference type="PANTHER" id="PTHR13501">
    <property type="entry name" value="CHLOROPLAST 50S RIBOSOMAL PROTEIN L22-RELATED"/>
    <property type="match status" value="1"/>
</dbReference>
<evidence type="ECO:0000256" key="1">
    <source>
        <dbReference type="ARBA" id="ARBA00009451"/>
    </source>
</evidence>
<dbReference type="InterPro" id="IPR047867">
    <property type="entry name" value="Ribosomal_uL22_bac/org-type"/>
</dbReference>
<dbReference type="CDD" id="cd00336">
    <property type="entry name" value="Ribosomal_L22"/>
    <property type="match status" value="1"/>
</dbReference>
<dbReference type="InterPro" id="IPR001063">
    <property type="entry name" value="Ribosomal_uL22"/>
</dbReference>
<dbReference type="InterPro" id="IPR005727">
    <property type="entry name" value="Ribosomal_uL22_bac/chlpt-type"/>
</dbReference>
<dbReference type="InterPro" id="IPR036394">
    <property type="entry name" value="Ribosomal_uL22_sf"/>
</dbReference>
<keyword evidence="5 7" id="KW-0687">Ribonucleoprotein</keyword>
<evidence type="ECO:0000256" key="4">
    <source>
        <dbReference type="ARBA" id="ARBA00022980"/>
    </source>
</evidence>
<comment type="similarity">
    <text evidence="1 7 8">Belongs to the universal ribosomal protein uL22 family.</text>
</comment>
<dbReference type="EMBL" id="KT007021">
    <property type="protein sequence ID" value="AKQ03768.1"/>
    <property type="molecule type" value="Genomic_DNA"/>
</dbReference>
<organism evidence="11">
    <name type="scientific">uncultured Acidobacteria bacterium Rifle_16ft_4_minimus_38548</name>
    <dbReference type="NCBI Taxonomy" id="1665088"/>
    <lineage>
        <taxon>Bacteria</taxon>
        <taxon>Pseudomonadati</taxon>
        <taxon>Acidobacteriota</taxon>
        <taxon>environmental samples</taxon>
    </lineage>
</organism>
<dbReference type="Pfam" id="PF00237">
    <property type="entry name" value="Ribosomal_L22"/>
    <property type="match status" value="1"/>
</dbReference>
<dbReference type="HAMAP" id="MF_01331_B">
    <property type="entry name" value="Ribosomal_uL22_B"/>
    <property type="match status" value="1"/>
</dbReference>
<evidence type="ECO:0000256" key="3">
    <source>
        <dbReference type="ARBA" id="ARBA00022884"/>
    </source>
</evidence>